<reference evidence="1 2" key="1">
    <citation type="submission" date="2024-01" db="EMBL/GenBank/DDBJ databases">
        <title>The complete chloroplast genome sequence of Lithospermum erythrorhizon: insights into the phylogenetic relationship among Boraginaceae species and the maternal lineages of purple gromwells.</title>
        <authorList>
            <person name="Okada T."/>
            <person name="Watanabe K."/>
        </authorList>
    </citation>
    <scope>NUCLEOTIDE SEQUENCE [LARGE SCALE GENOMIC DNA]</scope>
</reference>
<protein>
    <recommendedName>
        <fullName evidence="3">Reverse transcriptase domain-containing protein</fullName>
    </recommendedName>
</protein>
<dbReference type="Proteomes" id="UP001454036">
    <property type="component" value="Unassembled WGS sequence"/>
</dbReference>
<proteinExistence type="predicted"/>
<evidence type="ECO:0008006" key="3">
    <source>
        <dbReference type="Google" id="ProtNLM"/>
    </source>
</evidence>
<dbReference type="AlphaFoldDB" id="A0AAV3RUU9"/>
<comment type="caution">
    <text evidence="1">The sequence shown here is derived from an EMBL/GenBank/DDBJ whole genome shotgun (WGS) entry which is preliminary data.</text>
</comment>
<keyword evidence="2" id="KW-1185">Reference proteome</keyword>
<name>A0AAV3RUU9_LITER</name>
<sequence length="223" mass="25077">MPRNVNSTAITLIPKVQQPQTMKDFRPIACYNTTTYVLGRNIADGILLMQKMVYGYQKMSGKPRCALKVDIMMTYDIVKWSFIWTIMETMGYPERFIAWVKTCFTTTWFSVSINGSLQGHFKSNRGLMKLVVNVSFADDLFLLSGADEESMRLIKYVLAEFGRMSGLHPNLSKSSSYFAGVSDQQANNLNIILGILISVLPVKYLGIPLTTKQLSATNCRGLI</sequence>
<dbReference type="EMBL" id="BAABME010011701">
    <property type="protein sequence ID" value="GAA0184167.1"/>
    <property type="molecule type" value="Genomic_DNA"/>
</dbReference>
<organism evidence="1 2">
    <name type="scientific">Lithospermum erythrorhizon</name>
    <name type="common">Purple gromwell</name>
    <name type="synonym">Lithospermum officinale var. erythrorhizon</name>
    <dbReference type="NCBI Taxonomy" id="34254"/>
    <lineage>
        <taxon>Eukaryota</taxon>
        <taxon>Viridiplantae</taxon>
        <taxon>Streptophyta</taxon>
        <taxon>Embryophyta</taxon>
        <taxon>Tracheophyta</taxon>
        <taxon>Spermatophyta</taxon>
        <taxon>Magnoliopsida</taxon>
        <taxon>eudicotyledons</taxon>
        <taxon>Gunneridae</taxon>
        <taxon>Pentapetalae</taxon>
        <taxon>asterids</taxon>
        <taxon>lamiids</taxon>
        <taxon>Boraginales</taxon>
        <taxon>Boraginaceae</taxon>
        <taxon>Boraginoideae</taxon>
        <taxon>Lithospermeae</taxon>
        <taxon>Lithospermum</taxon>
    </lineage>
</organism>
<evidence type="ECO:0000313" key="2">
    <source>
        <dbReference type="Proteomes" id="UP001454036"/>
    </source>
</evidence>
<dbReference type="PANTHER" id="PTHR33116:SF78">
    <property type="entry name" value="OS12G0587133 PROTEIN"/>
    <property type="match status" value="1"/>
</dbReference>
<gene>
    <name evidence="1" type="ORF">LIER_31456</name>
</gene>
<dbReference type="PANTHER" id="PTHR33116">
    <property type="entry name" value="REVERSE TRANSCRIPTASE ZINC-BINDING DOMAIN-CONTAINING PROTEIN-RELATED-RELATED"/>
    <property type="match status" value="1"/>
</dbReference>
<evidence type="ECO:0000313" key="1">
    <source>
        <dbReference type="EMBL" id="GAA0184167.1"/>
    </source>
</evidence>
<accession>A0AAV3RUU9</accession>